<comment type="caution">
    <text evidence="7">The sequence shown here is derived from an EMBL/GenBank/DDBJ whole genome shotgun (WGS) entry which is preliminary data.</text>
</comment>
<feature type="domain" description="Protein kinase" evidence="6">
    <location>
        <begin position="309"/>
        <end position="567"/>
    </location>
</feature>
<evidence type="ECO:0000256" key="1">
    <source>
        <dbReference type="ARBA" id="ARBA00022679"/>
    </source>
</evidence>
<evidence type="ECO:0000259" key="6">
    <source>
        <dbReference type="PROSITE" id="PS50011"/>
    </source>
</evidence>
<feature type="transmembrane region" description="Helical" evidence="5">
    <location>
        <begin position="124"/>
        <end position="149"/>
    </location>
</feature>
<dbReference type="SUPFAM" id="SSF56112">
    <property type="entry name" value="Protein kinase-like (PK-like)"/>
    <property type="match status" value="1"/>
</dbReference>
<dbReference type="InterPro" id="IPR051681">
    <property type="entry name" value="Ser/Thr_Kinases-Pseudokinases"/>
</dbReference>
<name>A0A1R2AQV8_9CILI</name>
<dbReference type="InterPro" id="IPR011009">
    <property type="entry name" value="Kinase-like_dom_sf"/>
</dbReference>
<dbReference type="AlphaFoldDB" id="A0A1R2AQV8"/>
<proteinExistence type="predicted"/>
<feature type="transmembrane region" description="Helical" evidence="5">
    <location>
        <begin position="83"/>
        <end position="103"/>
    </location>
</feature>
<protein>
    <recommendedName>
        <fullName evidence="6">Protein kinase domain-containing protein</fullName>
    </recommendedName>
</protein>
<dbReference type="PANTHER" id="PTHR44329">
    <property type="entry name" value="SERINE/THREONINE-PROTEIN KINASE TNNI3K-RELATED"/>
    <property type="match status" value="1"/>
</dbReference>
<keyword evidence="1" id="KW-0808">Transferase</keyword>
<keyword evidence="8" id="KW-1185">Reference proteome</keyword>
<evidence type="ECO:0000256" key="3">
    <source>
        <dbReference type="ARBA" id="ARBA00022777"/>
    </source>
</evidence>
<evidence type="ECO:0000256" key="5">
    <source>
        <dbReference type="SAM" id="Phobius"/>
    </source>
</evidence>
<dbReference type="Proteomes" id="UP000187209">
    <property type="component" value="Unassembled WGS sequence"/>
</dbReference>
<feature type="transmembrane region" description="Helical" evidence="5">
    <location>
        <begin position="6"/>
        <end position="24"/>
    </location>
</feature>
<evidence type="ECO:0000256" key="4">
    <source>
        <dbReference type="ARBA" id="ARBA00022840"/>
    </source>
</evidence>
<dbReference type="InterPro" id="IPR000719">
    <property type="entry name" value="Prot_kinase_dom"/>
</dbReference>
<sequence length="571" mass="65255">MNDSAEVFLVFFILALTYTCFMAYNALRLFQSRKFVKHWRYAKLIYSFQFVQLFLRSLSFWLVCAYSNDINSDDNIAFTTFSLPDSVIIASFITLFWVMITCTRHSRIDSELSSCGGNKLVKTGFITLIVLIIWLLLEFMLYGLLYLGMLSKNAIALQQIIFCFLSSAIVCSGLIAVQVKYSGLPFKTEQAGKYLKTVIFVTIVWIFGRILHGAFYFISVRNINDSSASNFKEIVKNTKTIILIITDLLVTEIMCYFFILDYSFFRIFSSDFIDELVSSNLILRDDVSMQSMPASDLKDRADHDFGTNQNSILSDLKGKLGELIITTINNSEVVVRKIILTRFNKYVIENLQADIEDIKQLKISNLCVYTGCNIMNNDIELIMPYYPMGSLYNLLHVRQNDLSIPKKLEISIGLAEILSEIHSKKKAHGHLTSYNVLLNNKLEPIITDLGLEHLKKYLGLTGGYCNKSAWSSPEILKDPSNVVTKPTISDDTYSFGMIMWEIFYNTEPFPGFTLTKLRETVVEQGFRPGVNDFHPIEVAELIKSCWNKDPDNRPDFELIVKSLQVTLRTLD</sequence>
<gene>
    <name evidence="7" type="ORF">SteCoe_36104</name>
</gene>
<evidence type="ECO:0000313" key="8">
    <source>
        <dbReference type="Proteomes" id="UP000187209"/>
    </source>
</evidence>
<feature type="transmembrane region" description="Helical" evidence="5">
    <location>
        <begin position="240"/>
        <end position="260"/>
    </location>
</feature>
<dbReference type="PROSITE" id="PS50011">
    <property type="entry name" value="PROTEIN_KINASE_DOM"/>
    <property type="match status" value="1"/>
</dbReference>
<feature type="transmembrane region" description="Helical" evidence="5">
    <location>
        <begin position="198"/>
        <end position="220"/>
    </location>
</feature>
<feature type="transmembrane region" description="Helical" evidence="5">
    <location>
        <begin position="155"/>
        <end position="177"/>
    </location>
</feature>
<dbReference type="InterPro" id="IPR001245">
    <property type="entry name" value="Ser-Thr/Tyr_kinase_cat_dom"/>
</dbReference>
<dbReference type="GO" id="GO:0004674">
    <property type="term" value="F:protein serine/threonine kinase activity"/>
    <property type="evidence" value="ECO:0007669"/>
    <property type="project" value="TreeGrafter"/>
</dbReference>
<evidence type="ECO:0000313" key="7">
    <source>
        <dbReference type="EMBL" id="OMJ66897.1"/>
    </source>
</evidence>
<dbReference type="GO" id="GO:0005524">
    <property type="term" value="F:ATP binding"/>
    <property type="evidence" value="ECO:0007669"/>
    <property type="project" value="UniProtKB-KW"/>
</dbReference>
<dbReference type="EMBL" id="MPUH01001608">
    <property type="protein sequence ID" value="OMJ66897.1"/>
    <property type="molecule type" value="Genomic_DNA"/>
</dbReference>
<accession>A0A1R2AQV8</accession>
<feature type="transmembrane region" description="Helical" evidence="5">
    <location>
        <begin position="44"/>
        <end position="63"/>
    </location>
</feature>
<keyword evidence="2" id="KW-0547">Nucleotide-binding</keyword>
<dbReference type="Pfam" id="PF07714">
    <property type="entry name" value="PK_Tyr_Ser-Thr"/>
    <property type="match status" value="1"/>
</dbReference>
<keyword evidence="3" id="KW-0418">Kinase</keyword>
<organism evidence="7 8">
    <name type="scientific">Stentor coeruleus</name>
    <dbReference type="NCBI Taxonomy" id="5963"/>
    <lineage>
        <taxon>Eukaryota</taxon>
        <taxon>Sar</taxon>
        <taxon>Alveolata</taxon>
        <taxon>Ciliophora</taxon>
        <taxon>Postciliodesmatophora</taxon>
        <taxon>Heterotrichea</taxon>
        <taxon>Heterotrichida</taxon>
        <taxon>Stentoridae</taxon>
        <taxon>Stentor</taxon>
    </lineage>
</organism>
<keyword evidence="5" id="KW-0812">Transmembrane</keyword>
<keyword evidence="5" id="KW-0472">Membrane</keyword>
<evidence type="ECO:0000256" key="2">
    <source>
        <dbReference type="ARBA" id="ARBA00022741"/>
    </source>
</evidence>
<keyword evidence="5" id="KW-1133">Transmembrane helix</keyword>
<dbReference type="Gene3D" id="1.10.510.10">
    <property type="entry name" value="Transferase(Phosphotransferase) domain 1"/>
    <property type="match status" value="1"/>
</dbReference>
<dbReference type="OrthoDB" id="301709at2759"/>
<reference evidence="7 8" key="1">
    <citation type="submission" date="2016-11" db="EMBL/GenBank/DDBJ databases">
        <title>The macronuclear genome of Stentor coeruleus: a giant cell with tiny introns.</title>
        <authorList>
            <person name="Slabodnick M."/>
            <person name="Ruby J.G."/>
            <person name="Reiff S.B."/>
            <person name="Swart E.C."/>
            <person name="Gosai S."/>
            <person name="Prabakaran S."/>
            <person name="Witkowska E."/>
            <person name="Larue G.E."/>
            <person name="Fisher S."/>
            <person name="Freeman R.M."/>
            <person name="Gunawardena J."/>
            <person name="Chu W."/>
            <person name="Stover N.A."/>
            <person name="Gregory B.D."/>
            <person name="Nowacki M."/>
            <person name="Derisi J."/>
            <person name="Roy S.W."/>
            <person name="Marshall W.F."/>
            <person name="Sood P."/>
        </authorList>
    </citation>
    <scope>NUCLEOTIDE SEQUENCE [LARGE SCALE GENOMIC DNA]</scope>
    <source>
        <strain evidence="7">WM001</strain>
    </source>
</reference>
<dbReference type="PANTHER" id="PTHR44329:SF288">
    <property type="entry name" value="MITOGEN-ACTIVATED PROTEIN KINASE KINASE KINASE 20"/>
    <property type="match status" value="1"/>
</dbReference>
<keyword evidence="4" id="KW-0067">ATP-binding</keyword>